<keyword evidence="1 2" id="KW-0808">Transferase</keyword>
<feature type="domain" description="AB hydrolase-1" evidence="3">
    <location>
        <begin position="37"/>
        <end position="328"/>
    </location>
</feature>
<comment type="caution">
    <text evidence="4">The sequence shown here is derived from an EMBL/GenBank/DDBJ whole genome shotgun (WGS) entry which is preliminary data.</text>
</comment>
<evidence type="ECO:0000256" key="1">
    <source>
        <dbReference type="ARBA" id="ARBA00022679"/>
    </source>
</evidence>
<proteinExistence type="inferred from homology"/>
<keyword evidence="2" id="KW-0963">Cytoplasm</keyword>
<accession>A0ABU5C4Q1</accession>
<dbReference type="PANTHER" id="PTHR32268:SF11">
    <property type="entry name" value="HOMOSERINE O-ACETYLTRANSFERASE"/>
    <property type="match status" value="1"/>
</dbReference>
<evidence type="ECO:0000259" key="3">
    <source>
        <dbReference type="Pfam" id="PF00561"/>
    </source>
</evidence>
<feature type="active site" evidence="2">
    <location>
        <position position="293"/>
    </location>
</feature>
<dbReference type="RefSeq" id="WP_390354957.1">
    <property type="nucleotide sequence ID" value="NZ_JBHUIZ010000006.1"/>
</dbReference>
<comment type="caution">
    <text evidence="2">Lacks conserved residue(s) required for the propagation of feature annotation.</text>
</comment>
<dbReference type="GO" id="GO:0004414">
    <property type="term" value="F:homoserine O-acetyltransferase activity"/>
    <property type="evidence" value="ECO:0007669"/>
    <property type="project" value="UniProtKB-EC"/>
</dbReference>
<comment type="subcellular location">
    <subcellularLocation>
        <location evidence="2">Cytoplasm</location>
    </subcellularLocation>
</comment>
<dbReference type="NCBIfam" id="TIGR01392">
    <property type="entry name" value="homoserO_Ac_trn"/>
    <property type="match status" value="1"/>
</dbReference>
<protein>
    <recommendedName>
        <fullName evidence="2">Homoserine O-acetyltransferase</fullName>
        <shortName evidence="2">HAT</shortName>
        <ecNumber evidence="2">2.3.1.31</ecNumber>
    </recommendedName>
    <alternativeName>
        <fullName evidence="2">Homoserine transacetylase</fullName>
        <shortName evidence="2">HTA</shortName>
    </alternativeName>
</protein>
<comment type="subunit">
    <text evidence="2">Homodimer.</text>
</comment>
<dbReference type="HAMAP" id="MF_00296">
    <property type="entry name" value="MetX_acyltransf"/>
    <property type="match status" value="1"/>
</dbReference>
<evidence type="ECO:0000313" key="5">
    <source>
        <dbReference type="Proteomes" id="UP001281447"/>
    </source>
</evidence>
<dbReference type="PANTHER" id="PTHR32268">
    <property type="entry name" value="HOMOSERINE O-ACETYLTRANSFERASE"/>
    <property type="match status" value="1"/>
</dbReference>
<dbReference type="EC" id="2.3.1.31" evidence="2"/>
<gene>
    <name evidence="2" type="primary">metXA</name>
    <name evidence="4" type="ORF">RWE15_07295</name>
</gene>
<comment type="pathway">
    <text evidence="2">Amino-acid biosynthesis; L-methionine biosynthesis via de novo pathway; O-acetyl-L-homoserine from L-homoserine: step 1/1.</text>
</comment>
<comment type="similarity">
    <text evidence="2">Belongs to the AB hydrolase superfamily. MetX family.</text>
</comment>
<feature type="binding site" evidence="2">
    <location>
        <position position="323"/>
    </location>
    <ligand>
        <name>substrate</name>
    </ligand>
</feature>
<evidence type="ECO:0000256" key="2">
    <source>
        <dbReference type="HAMAP-Rule" id="MF_00296"/>
    </source>
</evidence>
<feature type="binding site" evidence="2">
    <location>
        <position position="207"/>
    </location>
    <ligand>
        <name>substrate</name>
    </ligand>
</feature>
<reference evidence="4 5" key="1">
    <citation type="submission" date="2023-10" db="EMBL/GenBank/DDBJ databases">
        <title>Virgibacillus halophilus 5B73C genome.</title>
        <authorList>
            <person name="Miliotis G."/>
            <person name="Sengupta P."/>
            <person name="Hameed A."/>
            <person name="Chuvochina M."/>
            <person name="Mcdonagh F."/>
            <person name="Simpson A.C."/>
            <person name="Singh N.K."/>
            <person name="Rekha P.D."/>
            <person name="Raman K."/>
            <person name="Hugenholtz P."/>
            <person name="Venkateswaran K."/>
        </authorList>
    </citation>
    <scope>NUCLEOTIDE SEQUENCE [LARGE SCALE GENOMIC DNA]</scope>
    <source>
        <strain evidence="4 5">5B73C</strain>
    </source>
</reference>
<evidence type="ECO:0000313" key="4">
    <source>
        <dbReference type="EMBL" id="MDY0394311.1"/>
    </source>
</evidence>
<comment type="function">
    <text evidence="2">Transfers an acetyl group from acetyl-CoA to L-homoserine, forming acetyl-L-homoserine.</text>
</comment>
<dbReference type="InterPro" id="IPR008220">
    <property type="entry name" value="HAT_MetX-like"/>
</dbReference>
<dbReference type="EMBL" id="JAWDIP010000003">
    <property type="protein sequence ID" value="MDY0394311.1"/>
    <property type="molecule type" value="Genomic_DNA"/>
</dbReference>
<keyword evidence="5" id="KW-1185">Reference proteome</keyword>
<dbReference type="InterPro" id="IPR000073">
    <property type="entry name" value="AB_hydrolase_1"/>
</dbReference>
<dbReference type="PIRSF" id="PIRSF000443">
    <property type="entry name" value="Homoser_Ac_trans"/>
    <property type="match status" value="1"/>
</dbReference>
<comment type="catalytic activity">
    <reaction evidence="2">
        <text>L-homoserine + acetyl-CoA = O-acetyl-L-homoserine + CoA</text>
        <dbReference type="Rhea" id="RHEA:13701"/>
        <dbReference type="ChEBI" id="CHEBI:57287"/>
        <dbReference type="ChEBI" id="CHEBI:57288"/>
        <dbReference type="ChEBI" id="CHEBI:57476"/>
        <dbReference type="ChEBI" id="CHEBI:57716"/>
        <dbReference type="EC" id="2.3.1.31"/>
    </reaction>
</comment>
<dbReference type="NCBIfam" id="NF001209">
    <property type="entry name" value="PRK00175.1"/>
    <property type="match status" value="1"/>
</dbReference>
<dbReference type="Gene3D" id="3.40.50.1820">
    <property type="entry name" value="alpha/beta hydrolase"/>
    <property type="match status" value="1"/>
</dbReference>
<feature type="active site" description="Nucleophile" evidence="2">
    <location>
        <position position="139"/>
    </location>
</feature>
<keyword evidence="2" id="KW-0028">Amino-acid biosynthesis</keyword>
<name>A0ABU5C4Q1_9BACI</name>
<keyword evidence="2" id="KW-0486">Methionine biosynthesis</keyword>
<dbReference type="InterPro" id="IPR029058">
    <property type="entry name" value="AB_hydrolase_fold"/>
</dbReference>
<dbReference type="Proteomes" id="UP001281447">
    <property type="component" value="Unassembled WGS sequence"/>
</dbReference>
<sequence>MVKRYGTVNIGSLNLESGVLLEDVILQYERAGLCDGPVVLVCHALTGNHATTGTEDIPGWWSGLIGEGRSIDTTTYQVVTFNVLGGCDGSTGPTSINPKTGQRYRSDFPAITVRDMVHAQYKALRALGILKIHTVIGGSLGGMQVQEWALLYPEQIERAIILAATPTLSDYGIAYNHIARTAITSDPAWQNGFYQNNERLRGLEIARMVGMVSYRSAPLFAERFQRNHSGDDFEINAYLDYQGEKLCTRFDANSYLCLLAAMDQHDIGHTRGGWKKAAASFTVPMLAISFAHDLIYEPVQIKAFASHVPDCTYHHVETTFGHDGFLTEYEKWGDVVQQFVQKPLHEKVVQ</sequence>
<dbReference type="Pfam" id="PF00561">
    <property type="entry name" value="Abhydrolase_1"/>
    <property type="match status" value="1"/>
</dbReference>
<feature type="active site" evidence="2">
    <location>
        <position position="322"/>
    </location>
</feature>
<dbReference type="SUPFAM" id="SSF53474">
    <property type="entry name" value="alpha/beta-Hydrolases"/>
    <property type="match status" value="1"/>
</dbReference>
<organism evidence="4 5">
    <name type="scientific">Tigheibacillus halophilus</name>
    <dbReference type="NCBI Taxonomy" id="361280"/>
    <lineage>
        <taxon>Bacteria</taxon>
        <taxon>Bacillati</taxon>
        <taxon>Bacillota</taxon>
        <taxon>Bacilli</taxon>
        <taxon>Bacillales</taxon>
        <taxon>Bacillaceae</taxon>
        <taxon>Tigheibacillus</taxon>
    </lineage>
</organism>
<keyword evidence="2 4" id="KW-0012">Acyltransferase</keyword>